<accession>A0AAW1HDA4</accession>
<dbReference type="InterPro" id="IPR036758">
    <property type="entry name" value="At5g01610-like"/>
</dbReference>
<proteinExistence type="predicted"/>
<comment type="caution">
    <text evidence="1">The sequence shown here is derived from an EMBL/GenBank/DDBJ whole genome shotgun (WGS) entry which is preliminary data.</text>
</comment>
<dbReference type="SUPFAM" id="SSF141562">
    <property type="entry name" value="At5g01610-like"/>
    <property type="match status" value="1"/>
</dbReference>
<dbReference type="Proteomes" id="UP001443914">
    <property type="component" value="Unassembled WGS sequence"/>
</dbReference>
<organism evidence="1 2">
    <name type="scientific">Saponaria officinalis</name>
    <name type="common">Common soapwort</name>
    <name type="synonym">Lychnis saponaria</name>
    <dbReference type="NCBI Taxonomy" id="3572"/>
    <lineage>
        <taxon>Eukaryota</taxon>
        <taxon>Viridiplantae</taxon>
        <taxon>Streptophyta</taxon>
        <taxon>Embryophyta</taxon>
        <taxon>Tracheophyta</taxon>
        <taxon>Spermatophyta</taxon>
        <taxon>Magnoliopsida</taxon>
        <taxon>eudicotyledons</taxon>
        <taxon>Gunneridae</taxon>
        <taxon>Pentapetalae</taxon>
        <taxon>Caryophyllales</taxon>
        <taxon>Caryophyllaceae</taxon>
        <taxon>Caryophylleae</taxon>
        <taxon>Saponaria</taxon>
    </lineage>
</organism>
<dbReference type="AlphaFoldDB" id="A0AAW1HDA4"/>
<dbReference type="Gene3D" id="2.30.240.10">
    <property type="entry name" value="At5g01610-like"/>
    <property type="match status" value="1"/>
</dbReference>
<evidence type="ECO:0000313" key="1">
    <source>
        <dbReference type="EMBL" id="KAK9673998.1"/>
    </source>
</evidence>
<keyword evidence="2" id="KW-1185">Reference proteome</keyword>
<dbReference type="PANTHER" id="PTHR31676:SF151">
    <property type="entry name" value="DUF538 FAMILY PROTEIN"/>
    <property type="match status" value="1"/>
</dbReference>
<name>A0AAW1HDA4_SAPOF</name>
<dbReference type="EMBL" id="JBDFQZ010000012">
    <property type="protein sequence ID" value="KAK9673998.1"/>
    <property type="molecule type" value="Genomic_DNA"/>
</dbReference>
<protein>
    <recommendedName>
        <fullName evidence="3">DUF538 family protein</fullName>
    </recommendedName>
</protein>
<dbReference type="InterPro" id="IPR007493">
    <property type="entry name" value="DUF538"/>
</dbReference>
<dbReference type="Pfam" id="PF04398">
    <property type="entry name" value="DUF538"/>
    <property type="match status" value="1"/>
</dbReference>
<evidence type="ECO:0000313" key="2">
    <source>
        <dbReference type="Proteomes" id="UP001443914"/>
    </source>
</evidence>
<evidence type="ECO:0008006" key="3">
    <source>
        <dbReference type="Google" id="ProtNLM"/>
    </source>
</evidence>
<sequence length="167" mass="18928">MANYQIKIIITITTILISSSITTSSKYSPPKTVHQLLHKKGLPQGLIPKEVKSYEYNEQNGLLIVHFDAPCLAKYDNLVKFDKVVRANLSFGELLGVEGLSQEELFIWLDVKEISVKYVKSGLILFDIGMARQHLSLSLFELPPSCDFYPENINSSIMKYKGFRAEK</sequence>
<dbReference type="PANTHER" id="PTHR31676">
    <property type="entry name" value="T31J12.3 PROTEIN-RELATED"/>
    <property type="match status" value="1"/>
</dbReference>
<gene>
    <name evidence="1" type="ORF">RND81_12G204100</name>
</gene>
<reference evidence="1" key="1">
    <citation type="submission" date="2024-03" db="EMBL/GenBank/DDBJ databases">
        <title>WGS assembly of Saponaria officinalis var. Norfolk2.</title>
        <authorList>
            <person name="Jenkins J."/>
            <person name="Shu S."/>
            <person name="Grimwood J."/>
            <person name="Barry K."/>
            <person name="Goodstein D."/>
            <person name="Schmutz J."/>
            <person name="Leebens-Mack J."/>
            <person name="Osbourn A."/>
        </authorList>
    </citation>
    <scope>NUCLEOTIDE SEQUENCE [LARGE SCALE GENOMIC DNA]</scope>
    <source>
        <strain evidence="1">JIC</strain>
    </source>
</reference>